<dbReference type="RefSeq" id="WP_090874280.1">
    <property type="nucleotide sequence ID" value="NZ_JBDVAB010000022.1"/>
</dbReference>
<dbReference type="Pfam" id="PF04325">
    <property type="entry name" value="DUF465"/>
    <property type="match status" value="1"/>
</dbReference>
<organism evidence="2 3">
    <name type="scientific">Bauldia litoralis</name>
    <dbReference type="NCBI Taxonomy" id="665467"/>
    <lineage>
        <taxon>Bacteria</taxon>
        <taxon>Pseudomonadati</taxon>
        <taxon>Pseudomonadota</taxon>
        <taxon>Alphaproteobacteria</taxon>
        <taxon>Hyphomicrobiales</taxon>
        <taxon>Kaistiaceae</taxon>
        <taxon>Bauldia</taxon>
    </lineage>
</organism>
<dbReference type="OrthoDB" id="7362854at2"/>
<protein>
    <recommendedName>
        <fullName evidence="4">DUF465 domain-containing protein</fullName>
    </recommendedName>
</protein>
<dbReference type="Proteomes" id="UP000199071">
    <property type="component" value="Unassembled WGS sequence"/>
</dbReference>
<dbReference type="EMBL" id="FMXQ01000001">
    <property type="protein sequence ID" value="SDB02890.1"/>
    <property type="molecule type" value="Genomic_DNA"/>
</dbReference>
<keyword evidence="1" id="KW-0175">Coiled coil</keyword>
<gene>
    <name evidence="2" type="ORF">SAMN02982931_00119</name>
</gene>
<evidence type="ECO:0000313" key="3">
    <source>
        <dbReference type="Proteomes" id="UP000199071"/>
    </source>
</evidence>
<name>A0A1G6A3H1_9HYPH</name>
<dbReference type="AlphaFoldDB" id="A0A1G6A3H1"/>
<evidence type="ECO:0000313" key="2">
    <source>
        <dbReference type="EMBL" id="SDB02890.1"/>
    </source>
</evidence>
<proteinExistence type="predicted"/>
<dbReference type="STRING" id="665467.SAMN02982931_00119"/>
<dbReference type="InterPro" id="IPR038444">
    <property type="entry name" value="DUF465_sf"/>
</dbReference>
<evidence type="ECO:0008006" key="4">
    <source>
        <dbReference type="Google" id="ProtNLM"/>
    </source>
</evidence>
<dbReference type="InterPro" id="IPR007420">
    <property type="entry name" value="DUF465"/>
</dbReference>
<dbReference type="Gene3D" id="6.10.280.50">
    <property type="match status" value="1"/>
</dbReference>
<evidence type="ECO:0000256" key="1">
    <source>
        <dbReference type="SAM" id="Coils"/>
    </source>
</evidence>
<reference evidence="2 3" key="1">
    <citation type="submission" date="2016-10" db="EMBL/GenBank/DDBJ databases">
        <authorList>
            <person name="de Groot N.N."/>
        </authorList>
    </citation>
    <scope>NUCLEOTIDE SEQUENCE [LARGE SCALE GENOMIC DNA]</scope>
    <source>
        <strain evidence="2 3">ATCC 35022</strain>
    </source>
</reference>
<accession>A0A1G6A3H1</accession>
<keyword evidence="3" id="KW-1185">Reference proteome</keyword>
<feature type="coiled-coil region" evidence="1">
    <location>
        <begin position="7"/>
        <end position="55"/>
    </location>
</feature>
<sequence>MTLNSHLVELERRHQALEKQIEDAVNHPASDDLTIAAMKKRKLQLKDEISRLSSERMH</sequence>